<dbReference type="Pfam" id="PF04389">
    <property type="entry name" value="Peptidase_M28"/>
    <property type="match status" value="1"/>
</dbReference>
<protein>
    <recommendedName>
        <fullName evidence="1">Peptide hydrolase</fullName>
        <ecNumber evidence="1">3.4.-.-</ecNumber>
    </recommendedName>
</protein>
<dbReference type="InterPro" id="IPR007484">
    <property type="entry name" value="Peptidase_M28"/>
</dbReference>
<proteinExistence type="inferred from homology"/>
<dbReference type="GO" id="GO:0046872">
    <property type="term" value="F:metal ion binding"/>
    <property type="evidence" value="ECO:0007669"/>
    <property type="project" value="UniProtKB-KW"/>
</dbReference>
<dbReference type="GO" id="GO:0008233">
    <property type="term" value="F:peptidase activity"/>
    <property type="evidence" value="ECO:0007669"/>
    <property type="project" value="UniProtKB-KW"/>
</dbReference>
<keyword evidence="1" id="KW-0479">Metal-binding</keyword>
<dbReference type="AlphaFoldDB" id="A0AAD6VS79"/>
<dbReference type="EMBL" id="JARJCW010000012">
    <property type="protein sequence ID" value="KAJ7218606.1"/>
    <property type="molecule type" value="Genomic_DNA"/>
</dbReference>
<comment type="similarity">
    <text evidence="1">Belongs to the peptidase M28 family.</text>
</comment>
<evidence type="ECO:0000256" key="1">
    <source>
        <dbReference type="RuleBase" id="RU361240"/>
    </source>
</evidence>
<dbReference type="Proteomes" id="UP001219525">
    <property type="component" value="Unassembled WGS sequence"/>
</dbReference>
<evidence type="ECO:0000259" key="2">
    <source>
        <dbReference type="Pfam" id="PF04389"/>
    </source>
</evidence>
<name>A0AAD6VS79_9AGAR</name>
<keyword evidence="1" id="KW-0378">Hydrolase</keyword>
<organism evidence="3 4">
    <name type="scientific">Mycena pura</name>
    <dbReference type="NCBI Taxonomy" id="153505"/>
    <lineage>
        <taxon>Eukaryota</taxon>
        <taxon>Fungi</taxon>
        <taxon>Dikarya</taxon>
        <taxon>Basidiomycota</taxon>
        <taxon>Agaricomycotina</taxon>
        <taxon>Agaricomycetes</taxon>
        <taxon>Agaricomycetidae</taxon>
        <taxon>Agaricales</taxon>
        <taxon>Marasmiineae</taxon>
        <taxon>Mycenaceae</taxon>
        <taxon>Mycena</taxon>
    </lineage>
</organism>
<dbReference type="EC" id="3.4.-.-" evidence="1"/>
<keyword evidence="4" id="KW-1185">Reference proteome</keyword>
<gene>
    <name evidence="3" type="ORF">GGX14DRAFT_560953</name>
</gene>
<dbReference type="Gene3D" id="3.40.630.10">
    <property type="entry name" value="Zn peptidases"/>
    <property type="match status" value="1"/>
</dbReference>
<evidence type="ECO:0000313" key="4">
    <source>
        <dbReference type="Proteomes" id="UP001219525"/>
    </source>
</evidence>
<reference evidence="3" key="1">
    <citation type="submission" date="2023-03" db="EMBL/GenBank/DDBJ databases">
        <title>Massive genome expansion in bonnet fungi (Mycena s.s.) driven by repeated elements and novel gene families across ecological guilds.</title>
        <authorList>
            <consortium name="Lawrence Berkeley National Laboratory"/>
            <person name="Harder C.B."/>
            <person name="Miyauchi S."/>
            <person name="Viragh M."/>
            <person name="Kuo A."/>
            <person name="Thoen E."/>
            <person name="Andreopoulos B."/>
            <person name="Lu D."/>
            <person name="Skrede I."/>
            <person name="Drula E."/>
            <person name="Henrissat B."/>
            <person name="Morin E."/>
            <person name="Kohler A."/>
            <person name="Barry K."/>
            <person name="LaButti K."/>
            <person name="Morin E."/>
            <person name="Salamov A."/>
            <person name="Lipzen A."/>
            <person name="Mereny Z."/>
            <person name="Hegedus B."/>
            <person name="Baldrian P."/>
            <person name="Stursova M."/>
            <person name="Weitz H."/>
            <person name="Taylor A."/>
            <person name="Grigoriev I.V."/>
            <person name="Nagy L.G."/>
            <person name="Martin F."/>
            <person name="Kauserud H."/>
        </authorList>
    </citation>
    <scope>NUCLEOTIDE SEQUENCE</scope>
    <source>
        <strain evidence="3">9144</strain>
    </source>
</reference>
<feature type="domain" description="Peptidase M28" evidence="2">
    <location>
        <begin position="34"/>
        <end position="82"/>
    </location>
</feature>
<sequence length="82" mass="8739">MVPDCRPKAQKQDTKRKIILALPANGTWQQISIIIRIAPPTALGSDPITILAHIDSINRDEITLDLPAPGASDDGSGTVTIL</sequence>
<accession>A0AAD6VS79</accession>
<keyword evidence="1" id="KW-0862">Zinc</keyword>
<evidence type="ECO:0000313" key="3">
    <source>
        <dbReference type="EMBL" id="KAJ7218606.1"/>
    </source>
</evidence>
<comment type="caution">
    <text evidence="3">The sequence shown here is derived from an EMBL/GenBank/DDBJ whole genome shotgun (WGS) entry which is preliminary data.</text>
</comment>
<keyword evidence="1" id="KW-0645">Protease</keyword>
<dbReference type="SUPFAM" id="SSF53187">
    <property type="entry name" value="Zn-dependent exopeptidases"/>
    <property type="match status" value="1"/>
</dbReference>
<dbReference type="GO" id="GO:0006508">
    <property type="term" value="P:proteolysis"/>
    <property type="evidence" value="ECO:0007669"/>
    <property type="project" value="UniProtKB-KW"/>
</dbReference>